<evidence type="ECO:0000313" key="2">
    <source>
        <dbReference type="EMBL" id="MBX24052.1"/>
    </source>
</evidence>
<name>A0A2P2M1G3_RHIMU</name>
<sequence length="110" mass="12381">MFSPCSCFPTIQQDEYVKAYYAALLKKQQELEEAAWEQKELSQTPMSNGVSESSSSRQVGIKSKREEDDDFEWEEAPVGGNTGESYRVGDLNVEAEASAEDEDDIDWEEG</sequence>
<dbReference type="AlphaFoldDB" id="A0A2P2M1G3"/>
<dbReference type="InterPro" id="IPR039997">
    <property type="entry name" value="TFE"/>
</dbReference>
<dbReference type="GO" id="GO:0005673">
    <property type="term" value="C:transcription factor TFIIE complex"/>
    <property type="evidence" value="ECO:0007669"/>
    <property type="project" value="TreeGrafter"/>
</dbReference>
<dbReference type="EMBL" id="GGEC01043568">
    <property type="protein sequence ID" value="MBX24052.1"/>
    <property type="molecule type" value="Transcribed_RNA"/>
</dbReference>
<proteinExistence type="predicted"/>
<feature type="compositionally biased region" description="Acidic residues" evidence="1">
    <location>
        <begin position="97"/>
        <end position="110"/>
    </location>
</feature>
<protein>
    <submittedName>
        <fullName evidence="2">Transcription initiation factor IIE subunit alpha-like</fullName>
    </submittedName>
</protein>
<feature type="compositionally biased region" description="Polar residues" evidence="1">
    <location>
        <begin position="41"/>
        <end position="58"/>
    </location>
</feature>
<feature type="region of interest" description="Disordered" evidence="1">
    <location>
        <begin position="33"/>
        <end position="110"/>
    </location>
</feature>
<dbReference type="PANTHER" id="PTHR13097:SF7">
    <property type="entry name" value="GENERAL TRANSCRIPTION FACTOR IIE SUBUNIT 1"/>
    <property type="match status" value="1"/>
</dbReference>
<accession>A0A2P2M1G3</accession>
<reference evidence="2" key="1">
    <citation type="submission" date="2018-02" db="EMBL/GenBank/DDBJ databases">
        <title>Rhizophora mucronata_Transcriptome.</title>
        <authorList>
            <person name="Meera S.P."/>
            <person name="Sreeshan A."/>
            <person name="Augustine A."/>
        </authorList>
    </citation>
    <scope>NUCLEOTIDE SEQUENCE</scope>
    <source>
        <tissue evidence="2">Leaf</tissue>
    </source>
</reference>
<dbReference type="PANTHER" id="PTHR13097">
    <property type="entry name" value="TRANSCRIPTION INITIATION FACTOR IIE, ALPHA SUBUNIT"/>
    <property type="match status" value="1"/>
</dbReference>
<evidence type="ECO:0000256" key="1">
    <source>
        <dbReference type="SAM" id="MobiDB-lite"/>
    </source>
</evidence>
<keyword evidence="2" id="KW-0396">Initiation factor</keyword>
<organism evidence="2">
    <name type="scientific">Rhizophora mucronata</name>
    <name type="common">Asiatic mangrove</name>
    <dbReference type="NCBI Taxonomy" id="61149"/>
    <lineage>
        <taxon>Eukaryota</taxon>
        <taxon>Viridiplantae</taxon>
        <taxon>Streptophyta</taxon>
        <taxon>Embryophyta</taxon>
        <taxon>Tracheophyta</taxon>
        <taxon>Spermatophyta</taxon>
        <taxon>Magnoliopsida</taxon>
        <taxon>eudicotyledons</taxon>
        <taxon>Gunneridae</taxon>
        <taxon>Pentapetalae</taxon>
        <taxon>rosids</taxon>
        <taxon>fabids</taxon>
        <taxon>Malpighiales</taxon>
        <taxon>Rhizophoraceae</taxon>
        <taxon>Rhizophora</taxon>
    </lineage>
</organism>
<dbReference type="GO" id="GO:0003743">
    <property type="term" value="F:translation initiation factor activity"/>
    <property type="evidence" value="ECO:0007669"/>
    <property type="project" value="UniProtKB-KW"/>
</dbReference>
<keyword evidence="2" id="KW-0648">Protein biosynthesis</keyword>
<dbReference type="GO" id="GO:0006367">
    <property type="term" value="P:transcription initiation at RNA polymerase II promoter"/>
    <property type="evidence" value="ECO:0007669"/>
    <property type="project" value="TreeGrafter"/>
</dbReference>